<reference evidence="4" key="1">
    <citation type="submission" date="2023-06" db="EMBL/GenBank/DDBJ databases">
        <title>Genomic of Agaribacillus aureum.</title>
        <authorList>
            <person name="Wang G."/>
        </authorList>
    </citation>
    <scope>NUCLEOTIDE SEQUENCE</scope>
    <source>
        <strain evidence="4">BMA12</strain>
    </source>
</reference>
<dbReference type="Pfam" id="PF05163">
    <property type="entry name" value="DinB"/>
    <property type="match status" value="1"/>
</dbReference>
<dbReference type="Gene3D" id="1.20.120.450">
    <property type="entry name" value="dinb family like domain"/>
    <property type="match status" value="1"/>
</dbReference>
<evidence type="ECO:0000313" key="4">
    <source>
        <dbReference type="EMBL" id="MDN5210598.1"/>
    </source>
</evidence>
<comment type="caution">
    <text evidence="4">The sequence shown here is derived from an EMBL/GenBank/DDBJ whole genome shotgun (WGS) entry which is preliminary data.</text>
</comment>
<feature type="chain" id="PRO_5046194439" evidence="3">
    <location>
        <begin position="22"/>
        <end position="193"/>
    </location>
</feature>
<accession>A0ABT8KYS4</accession>
<gene>
    <name evidence="4" type="ORF">QQ020_01025</name>
</gene>
<evidence type="ECO:0000313" key="5">
    <source>
        <dbReference type="Proteomes" id="UP001172083"/>
    </source>
</evidence>
<dbReference type="InterPro" id="IPR034660">
    <property type="entry name" value="DinB/YfiT-like"/>
</dbReference>
<dbReference type="EMBL" id="JAUJEB010000001">
    <property type="protein sequence ID" value="MDN5210598.1"/>
    <property type="molecule type" value="Genomic_DNA"/>
</dbReference>
<keyword evidence="3" id="KW-0732">Signal</keyword>
<protein>
    <submittedName>
        <fullName evidence="4">DinB family protein</fullName>
    </submittedName>
</protein>
<name>A0ABT8KYS4_9BACT</name>
<comment type="similarity">
    <text evidence="1">Belongs to the DinB family.</text>
</comment>
<organism evidence="4 5">
    <name type="scientific">Agaribacillus aureus</name>
    <dbReference type="NCBI Taxonomy" id="3051825"/>
    <lineage>
        <taxon>Bacteria</taxon>
        <taxon>Pseudomonadati</taxon>
        <taxon>Bacteroidota</taxon>
        <taxon>Cytophagia</taxon>
        <taxon>Cytophagales</taxon>
        <taxon>Splendidivirgaceae</taxon>
        <taxon>Agaribacillus</taxon>
    </lineage>
</organism>
<proteinExistence type="inferred from homology"/>
<evidence type="ECO:0000256" key="2">
    <source>
        <dbReference type="ARBA" id="ARBA00022723"/>
    </source>
</evidence>
<keyword evidence="5" id="KW-1185">Reference proteome</keyword>
<evidence type="ECO:0000256" key="3">
    <source>
        <dbReference type="SAM" id="SignalP"/>
    </source>
</evidence>
<dbReference type="SUPFAM" id="SSF109854">
    <property type="entry name" value="DinB/YfiT-like putative metalloenzymes"/>
    <property type="match status" value="1"/>
</dbReference>
<dbReference type="Proteomes" id="UP001172083">
    <property type="component" value="Unassembled WGS sequence"/>
</dbReference>
<sequence>MKTLFNCACLLSLALVLSYCAAPTKKSDTQEAEESVPTYKIVEGHAPVWTEVISQMMELADAMPEDQYNYKPHDSVRSFAEQLVHIGGASKVISNMFLKDVKPDGPPPAVDVSGMSKDDIKNMVKTSLEETWEIMKGMSDQQLLDEETQSFSGNKMSRLEGMLLVHDHLSNHKAKLNLYVRLSGNEPPRYRYY</sequence>
<feature type="signal peptide" evidence="3">
    <location>
        <begin position="1"/>
        <end position="21"/>
    </location>
</feature>
<dbReference type="InterPro" id="IPR007837">
    <property type="entry name" value="DinB"/>
</dbReference>
<keyword evidence="2" id="KW-0479">Metal-binding</keyword>
<dbReference type="RefSeq" id="WP_346755941.1">
    <property type="nucleotide sequence ID" value="NZ_JAUJEB010000001.1"/>
</dbReference>
<evidence type="ECO:0000256" key="1">
    <source>
        <dbReference type="ARBA" id="ARBA00008635"/>
    </source>
</evidence>